<reference evidence="1" key="1">
    <citation type="submission" date="2022-06" db="EMBL/GenBank/DDBJ databases">
        <authorList>
            <person name="He X."/>
            <person name="Cao L."/>
            <person name="Zhang S."/>
            <person name="Xiao J."/>
            <person name="Tong Y."/>
        </authorList>
    </citation>
    <scope>NUCLEOTIDE SEQUENCE</scope>
</reference>
<keyword evidence="2" id="KW-1185">Reference proteome</keyword>
<protein>
    <submittedName>
        <fullName evidence="1">Uncharacterized protein</fullName>
    </submittedName>
</protein>
<name>A0A9E7SZF2_9CAUD</name>
<evidence type="ECO:0000313" key="2">
    <source>
        <dbReference type="Proteomes" id="UP001059684"/>
    </source>
</evidence>
<organism evidence="1 2">
    <name type="scientific">Plectonema phage JingP1</name>
    <dbReference type="NCBI Taxonomy" id="2961687"/>
    <lineage>
        <taxon>Viruses</taxon>
        <taxon>Duplodnaviria</taxon>
        <taxon>Heunggongvirae</taxon>
        <taxon>Uroviricota</taxon>
        <taxon>Caudoviricetes</taxon>
        <taxon>Saffermanviridae</taxon>
        <taxon>Morrisvirus</taxon>
        <taxon>Morrisvirus JingP1</taxon>
    </lineage>
</organism>
<evidence type="ECO:0000313" key="1">
    <source>
        <dbReference type="EMBL" id="UTQ79819.1"/>
    </source>
</evidence>
<dbReference type="Proteomes" id="UP001059684">
    <property type="component" value="Segment"/>
</dbReference>
<dbReference type="EMBL" id="ON677538">
    <property type="protein sequence ID" value="UTQ79819.1"/>
    <property type="molecule type" value="Genomic_DNA"/>
</dbReference>
<sequence>MWLVTKTEMIRPTYVDVRLLDGSSTLLTLNEYHNQVVHVTPLDEGSSLPTQVALNVFAPTQEVKVLNTATGTVWGYDWQVNAVFPDGWYSPEGEYTPCYNLVASEVKVYAKAFVDAHALFGRTYGNPDNLSAAYCTPLATATAICHMAKLVEEQNDDQAVYSIAEYLDIPYQWCMDVTGGISDPYFLLGYISQRLCPTDEAVLAARQYLPVEWEGYLTTEYEDEEAWARLCDEGMRF</sequence>
<proteinExistence type="predicted"/>
<accession>A0A9E7SZF2</accession>